<sequence length="318" mass="33357">MGATGDRRERIYPSDRVTLREVGLRDGLQLVKTFPDSAAKRAWLHHEHGAGVRHFEIGSFLPPTRFPQFADVRQMVEAVAALEGGHSAALALNERGAEEAVQTAVGEIVCVVSATEEHSQANMRRSRAEAVGLVRRVAEMRDAVAPGKIVNAGLAMSFGCSISGAVAPEEVLRLAEDCLAAGADIVGAADTVGYAGPRQVGQLSAALDRLCGNRPFILHLHDTRGMGIANAAAALDNGARVLDGSLGGLGGCPFAPGATGNVVFEDLVYLCETMGFRTGIDLTGLAAARQVAEGSMPEDVFYGALAKSGPPQNMEWRA</sequence>
<evidence type="ECO:0000313" key="5">
    <source>
        <dbReference type="EMBL" id="MBD8893588.1"/>
    </source>
</evidence>
<proteinExistence type="inferred from homology"/>
<dbReference type="Proteomes" id="UP000632063">
    <property type="component" value="Unassembled WGS sequence"/>
</dbReference>
<keyword evidence="3 5" id="KW-0456">Lyase</keyword>
<evidence type="ECO:0000313" key="6">
    <source>
        <dbReference type="Proteomes" id="UP000632063"/>
    </source>
</evidence>
<name>A0ABR9CRU3_9HYPH</name>
<reference evidence="5 6" key="2">
    <citation type="journal article" date="2021" name="Int. J. Syst. Evol. Microbiol.">
        <title>Roseibium litorale sp. nov., isolated from a tidal flat sediment and proposal for the reclassification of Labrenzia polysiphoniae as Roseibium polysiphoniae comb. nov.</title>
        <authorList>
            <person name="Liu Y."/>
            <person name="Pei T."/>
            <person name="Du J."/>
            <person name="Chao M."/>
            <person name="Deng M.R."/>
            <person name="Zhu H."/>
        </authorList>
    </citation>
    <scope>NUCLEOTIDE SEQUENCE [LARGE SCALE GENOMIC DNA]</scope>
    <source>
        <strain evidence="5 6">4C16A</strain>
    </source>
</reference>
<keyword evidence="2" id="KW-0479">Metal-binding</keyword>
<accession>A0ABR9CRU3</accession>
<dbReference type="PROSITE" id="PS50991">
    <property type="entry name" value="PYR_CT"/>
    <property type="match status" value="1"/>
</dbReference>
<gene>
    <name evidence="5" type="ORF">IG616_18735</name>
</gene>
<dbReference type="InterPro" id="IPR013785">
    <property type="entry name" value="Aldolase_TIM"/>
</dbReference>
<evidence type="ECO:0000259" key="4">
    <source>
        <dbReference type="PROSITE" id="PS50991"/>
    </source>
</evidence>
<dbReference type="SUPFAM" id="SSF51569">
    <property type="entry name" value="Aldolase"/>
    <property type="match status" value="1"/>
</dbReference>
<comment type="caution">
    <text evidence="5">The sequence shown here is derived from an EMBL/GenBank/DDBJ whole genome shotgun (WGS) entry which is preliminary data.</text>
</comment>
<evidence type="ECO:0000256" key="3">
    <source>
        <dbReference type="ARBA" id="ARBA00023239"/>
    </source>
</evidence>
<organism evidence="5 6">
    <name type="scientific">Roseibium litorale</name>
    <dbReference type="NCBI Taxonomy" id="2803841"/>
    <lineage>
        <taxon>Bacteria</taxon>
        <taxon>Pseudomonadati</taxon>
        <taxon>Pseudomonadota</taxon>
        <taxon>Alphaproteobacteria</taxon>
        <taxon>Hyphomicrobiales</taxon>
        <taxon>Stappiaceae</taxon>
        <taxon>Roseibium</taxon>
    </lineage>
</organism>
<feature type="domain" description="Pyruvate carboxyltransferase" evidence="4">
    <location>
        <begin position="17"/>
        <end position="286"/>
    </location>
</feature>
<dbReference type="GO" id="GO:0016829">
    <property type="term" value="F:lyase activity"/>
    <property type="evidence" value="ECO:0007669"/>
    <property type="project" value="UniProtKB-KW"/>
</dbReference>
<dbReference type="InterPro" id="IPR043594">
    <property type="entry name" value="HMGL"/>
</dbReference>
<dbReference type="PANTHER" id="PTHR42738:SF7">
    <property type="entry name" value="HYDROXYMETHYLGLUTARYL-COA LYASE"/>
    <property type="match status" value="1"/>
</dbReference>
<dbReference type="EMBL" id="JACYXI010000014">
    <property type="protein sequence ID" value="MBD8893588.1"/>
    <property type="molecule type" value="Genomic_DNA"/>
</dbReference>
<evidence type="ECO:0000256" key="1">
    <source>
        <dbReference type="ARBA" id="ARBA00009405"/>
    </source>
</evidence>
<dbReference type="RefSeq" id="WP_192149732.1">
    <property type="nucleotide sequence ID" value="NZ_JACYXI010000014.1"/>
</dbReference>
<dbReference type="InterPro" id="IPR000891">
    <property type="entry name" value="PYR_CT"/>
</dbReference>
<comment type="similarity">
    <text evidence="1">Belongs to the HMG-CoA lyase family.</text>
</comment>
<keyword evidence="6" id="KW-1185">Reference proteome</keyword>
<dbReference type="Gene3D" id="3.20.20.70">
    <property type="entry name" value="Aldolase class I"/>
    <property type="match status" value="1"/>
</dbReference>
<dbReference type="PANTHER" id="PTHR42738">
    <property type="entry name" value="HYDROXYMETHYLGLUTARYL-COA LYASE"/>
    <property type="match status" value="1"/>
</dbReference>
<protein>
    <submittedName>
        <fullName evidence="5">Hydroxymethylglutaryl-CoA lyase</fullName>
    </submittedName>
</protein>
<dbReference type="Pfam" id="PF00682">
    <property type="entry name" value="HMGL-like"/>
    <property type="match status" value="1"/>
</dbReference>
<evidence type="ECO:0000256" key="2">
    <source>
        <dbReference type="ARBA" id="ARBA00022723"/>
    </source>
</evidence>
<reference evidence="6" key="1">
    <citation type="submission" date="2020-09" db="EMBL/GenBank/DDBJ databases">
        <title>The genome sequence of strain Labrenzia suaedae 4C16A.</title>
        <authorList>
            <person name="Liu Y."/>
        </authorList>
    </citation>
    <scope>NUCLEOTIDE SEQUENCE [LARGE SCALE GENOMIC DNA]</scope>
    <source>
        <strain evidence="6">4C16A</strain>
    </source>
</reference>